<sequence>MEVWVPLLIALAGAVIREALFARPPNITYSIDEETCNLHVRWLPAEPPSSNCTQQYKVGMRINGSWNGLTFLVHKETFWTEAVPVGEKVDFGVKTTCDSNDIETADWNDDETFHVVQNGTAGTGAKNINCIWWNKKSMECSWNSGGKASSDTSYKLSYWLPLEDGQNKAKQCRNVTRKESEFRCRFDLDFHHLARIHISVQGKSANIQTTCFITESVNSLVKFDPPSFTDHSKNRNEMFLQWNKPVGFSDSCCDSEVEVNSSKSEIKHFKHTYSTTIPLEPNVQHSFRVRIQSEKGHWSDWSDVLFDSSPPSTTSTYLWLILIPLCVALLLVILLIYLKRIKLLIFPKIPDPGKILKDVFEEQIENQPAHETVNNDETHSLMLVEPAGNEK</sequence>
<feature type="signal peptide" evidence="10">
    <location>
        <begin position="1"/>
        <end position="22"/>
    </location>
</feature>
<evidence type="ECO:0000256" key="9">
    <source>
        <dbReference type="SAM" id="Phobius"/>
    </source>
</evidence>
<protein>
    <submittedName>
        <fullName evidence="13">Interleukin-13 receptor subunit alpha-1 isoform X1</fullName>
    </submittedName>
</protein>
<feature type="domain" description="Type I cytokine receptor cytokine-binding" evidence="11">
    <location>
        <begin position="127"/>
        <end position="212"/>
    </location>
</feature>
<accession>A0AA97K7P2</accession>
<keyword evidence="12" id="KW-1185">Reference proteome</keyword>
<keyword evidence="2 9" id="KW-0812">Transmembrane</keyword>
<dbReference type="KEGG" id="emc:129341147"/>
<dbReference type="Pfam" id="PF09240">
    <property type="entry name" value="IL6Ra-bind"/>
    <property type="match status" value="1"/>
</dbReference>
<keyword evidence="4 9" id="KW-1133">Transmembrane helix</keyword>
<proteinExistence type="predicted"/>
<comment type="subcellular location">
    <subcellularLocation>
        <location evidence="1">Membrane</location>
        <topology evidence="1">Single-pass type I membrane protein</topology>
    </subcellularLocation>
</comment>
<dbReference type="GeneID" id="129341147"/>
<dbReference type="GO" id="GO:0004896">
    <property type="term" value="F:cytokine receptor activity"/>
    <property type="evidence" value="ECO:0007669"/>
    <property type="project" value="TreeGrafter"/>
</dbReference>
<dbReference type="AlphaFoldDB" id="A0AA97K7P2"/>
<keyword evidence="3 10" id="KW-0732">Signal</keyword>
<keyword evidence="5 9" id="KW-0472">Membrane</keyword>
<evidence type="ECO:0000256" key="10">
    <source>
        <dbReference type="SAM" id="SignalP"/>
    </source>
</evidence>
<dbReference type="PANTHER" id="PTHR23037">
    <property type="entry name" value="CYTOKINE RECEPTOR"/>
    <property type="match status" value="1"/>
</dbReference>
<evidence type="ECO:0000256" key="3">
    <source>
        <dbReference type="ARBA" id="ARBA00022729"/>
    </source>
</evidence>
<reference evidence="13" key="1">
    <citation type="submission" date="2025-08" db="UniProtKB">
        <authorList>
            <consortium name="RefSeq"/>
        </authorList>
    </citation>
    <scope>IDENTIFICATION</scope>
    <source>
        <tissue evidence="13">Blood</tissue>
    </source>
</reference>
<organism evidence="12 13">
    <name type="scientific">Eublepharis macularius</name>
    <name type="common">Leopard gecko</name>
    <name type="synonym">Cyrtodactylus macularius</name>
    <dbReference type="NCBI Taxonomy" id="481883"/>
    <lineage>
        <taxon>Eukaryota</taxon>
        <taxon>Metazoa</taxon>
        <taxon>Chordata</taxon>
        <taxon>Craniata</taxon>
        <taxon>Vertebrata</taxon>
        <taxon>Euteleostomi</taxon>
        <taxon>Lepidosauria</taxon>
        <taxon>Squamata</taxon>
        <taxon>Bifurcata</taxon>
        <taxon>Gekkota</taxon>
        <taxon>Eublepharidae</taxon>
        <taxon>Eublepharinae</taxon>
        <taxon>Eublepharis</taxon>
    </lineage>
</organism>
<keyword evidence="7" id="KW-0325">Glycoprotein</keyword>
<dbReference type="PANTHER" id="PTHR23037:SF46">
    <property type="entry name" value="INTERLEUKIN 5 RECEPTOR SUBUNIT ALPHA"/>
    <property type="match status" value="1"/>
</dbReference>
<evidence type="ECO:0000313" key="12">
    <source>
        <dbReference type="Proteomes" id="UP001190640"/>
    </source>
</evidence>
<feature type="chain" id="PRO_5041681645" evidence="10">
    <location>
        <begin position="23"/>
        <end position="391"/>
    </location>
</feature>
<feature type="transmembrane region" description="Helical" evidence="9">
    <location>
        <begin position="317"/>
        <end position="338"/>
    </location>
</feature>
<evidence type="ECO:0000256" key="6">
    <source>
        <dbReference type="ARBA" id="ARBA00023170"/>
    </source>
</evidence>
<evidence type="ECO:0000256" key="2">
    <source>
        <dbReference type="ARBA" id="ARBA00022692"/>
    </source>
</evidence>
<dbReference type="InterPro" id="IPR015321">
    <property type="entry name" value="TypeI_recpt_CBD"/>
</dbReference>
<gene>
    <name evidence="13" type="primary">IL13RA1</name>
</gene>
<evidence type="ECO:0000256" key="5">
    <source>
        <dbReference type="ARBA" id="ARBA00023136"/>
    </source>
</evidence>
<evidence type="ECO:0000256" key="8">
    <source>
        <dbReference type="SAM" id="MobiDB-lite"/>
    </source>
</evidence>
<dbReference type="GO" id="GO:0009897">
    <property type="term" value="C:external side of plasma membrane"/>
    <property type="evidence" value="ECO:0007669"/>
    <property type="project" value="TreeGrafter"/>
</dbReference>
<dbReference type="CTD" id="3597"/>
<dbReference type="InterPro" id="IPR013783">
    <property type="entry name" value="Ig-like_fold"/>
</dbReference>
<evidence type="ECO:0000256" key="1">
    <source>
        <dbReference type="ARBA" id="ARBA00004479"/>
    </source>
</evidence>
<evidence type="ECO:0000256" key="7">
    <source>
        <dbReference type="ARBA" id="ARBA00023180"/>
    </source>
</evidence>
<feature type="region of interest" description="Disordered" evidence="8">
    <location>
        <begin position="371"/>
        <end position="391"/>
    </location>
</feature>
<evidence type="ECO:0000259" key="11">
    <source>
        <dbReference type="Pfam" id="PF09240"/>
    </source>
</evidence>
<name>A0AA97K7P2_EUBMA</name>
<dbReference type="SUPFAM" id="SSF49265">
    <property type="entry name" value="Fibronectin type III"/>
    <property type="match status" value="2"/>
</dbReference>
<dbReference type="Gene3D" id="2.60.40.10">
    <property type="entry name" value="Immunoglobulins"/>
    <property type="match status" value="3"/>
</dbReference>
<dbReference type="Proteomes" id="UP001190640">
    <property type="component" value="Chromosome 13"/>
</dbReference>
<keyword evidence="6 13" id="KW-0675">Receptor</keyword>
<dbReference type="InterPro" id="IPR036116">
    <property type="entry name" value="FN3_sf"/>
</dbReference>
<dbReference type="RefSeq" id="XP_054852118.1">
    <property type="nucleotide sequence ID" value="XM_054996143.1"/>
</dbReference>
<evidence type="ECO:0000256" key="4">
    <source>
        <dbReference type="ARBA" id="ARBA00022989"/>
    </source>
</evidence>
<evidence type="ECO:0000313" key="13">
    <source>
        <dbReference type="RefSeq" id="XP_054852118.1"/>
    </source>
</evidence>